<dbReference type="PANTHER" id="PTHR22726:SF1">
    <property type="entry name" value="METALLOENDOPEPTIDASE OMA1, MITOCHONDRIAL"/>
    <property type="match status" value="1"/>
</dbReference>
<dbReference type="Proteomes" id="UP001059041">
    <property type="component" value="Linkage Group LG15"/>
</dbReference>
<evidence type="ECO:0000256" key="3">
    <source>
        <dbReference type="ARBA" id="ARBA00022670"/>
    </source>
</evidence>
<comment type="subunit">
    <text evidence="2">Homooligomer.</text>
</comment>
<dbReference type="InterPro" id="IPR001915">
    <property type="entry name" value="Peptidase_M48"/>
</dbReference>
<evidence type="ECO:0000256" key="7">
    <source>
        <dbReference type="ARBA" id="ARBA00023049"/>
    </source>
</evidence>
<dbReference type="EMBL" id="JAFHDT010000015">
    <property type="protein sequence ID" value="KAI7799360.1"/>
    <property type="molecule type" value="Genomic_DNA"/>
</dbReference>
<keyword evidence="6" id="KW-0862">Zinc</keyword>
<comment type="caution">
    <text evidence="12">The sequence shown here is derived from an EMBL/GenBank/DDBJ whole genome shotgun (WGS) entry which is preliminary data.</text>
</comment>
<evidence type="ECO:0000256" key="1">
    <source>
        <dbReference type="ARBA" id="ARBA00001947"/>
    </source>
</evidence>
<reference evidence="12" key="1">
    <citation type="submission" date="2021-02" db="EMBL/GenBank/DDBJ databases">
        <title>Comparative genomics reveals that relaxation of natural selection precedes convergent phenotypic evolution of cavefish.</title>
        <authorList>
            <person name="Peng Z."/>
        </authorList>
    </citation>
    <scope>NUCLEOTIDE SEQUENCE</scope>
    <source>
        <tissue evidence="12">Muscle</tissue>
    </source>
</reference>
<evidence type="ECO:0000256" key="8">
    <source>
        <dbReference type="ARBA" id="ARBA00038233"/>
    </source>
</evidence>
<name>A0A9W7TIE6_TRIRA</name>
<organism evidence="12 13">
    <name type="scientific">Triplophysa rosa</name>
    <name type="common">Cave loach</name>
    <dbReference type="NCBI Taxonomy" id="992332"/>
    <lineage>
        <taxon>Eukaryota</taxon>
        <taxon>Metazoa</taxon>
        <taxon>Chordata</taxon>
        <taxon>Craniata</taxon>
        <taxon>Vertebrata</taxon>
        <taxon>Euteleostomi</taxon>
        <taxon>Actinopterygii</taxon>
        <taxon>Neopterygii</taxon>
        <taxon>Teleostei</taxon>
        <taxon>Ostariophysi</taxon>
        <taxon>Cypriniformes</taxon>
        <taxon>Nemacheilidae</taxon>
        <taxon>Triplophysa</taxon>
    </lineage>
</organism>
<evidence type="ECO:0000256" key="9">
    <source>
        <dbReference type="ARBA" id="ARBA00040360"/>
    </source>
</evidence>
<dbReference type="InterPro" id="IPR051156">
    <property type="entry name" value="Mito/Outer_Membr_Metalloprot"/>
</dbReference>
<evidence type="ECO:0000313" key="12">
    <source>
        <dbReference type="EMBL" id="KAI7799360.1"/>
    </source>
</evidence>
<accession>A0A9W7TIE6</accession>
<evidence type="ECO:0000256" key="10">
    <source>
        <dbReference type="ARBA" id="ARBA00042978"/>
    </source>
</evidence>
<keyword evidence="13" id="KW-1185">Reference proteome</keyword>
<keyword evidence="4" id="KW-0479">Metal-binding</keyword>
<dbReference type="CDD" id="cd07331">
    <property type="entry name" value="M48C_Oma1_like"/>
    <property type="match status" value="1"/>
</dbReference>
<evidence type="ECO:0000259" key="11">
    <source>
        <dbReference type="Pfam" id="PF01435"/>
    </source>
</evidence>
<dbReference type="OrthoDB" id="7464992at2759"/>
<evidence type="ECO:0000256" key="2">
    <source>
        <dbReference type="ARBA" id="ARBA00011182"/>
    </source>
</evidence>
<dbReference type="GO" id="GO:0034982">
    <property type="term" value="P:mitochondrial protein processing"/>
    <property type="evidence" value="ECO:0007669"/>
    <property type="project" value="TreeGrafter"/>
</dbReference>
<comment type="similarity">
    <text evidence="8">Belongs to the peptidase M48 family.</text>
</comment>
<dbReference type="Gene3D" id="3.30.2010.10">
    <property type="entry name" value="Metalloproteases ('zincins'), catalytic domain"/>
    <property type="match status" value="1"/>
</dbReference>
<dbReference type="GO" id="GO:0004222">
    <property type="term" value="F:metalloendopeptidase activity"/>
    <property type="evidence" value="ECO:0007669"/>
    <property type="project" value="InterPro"/>
</dbReference>
<keyword evidence="3" id="KW-0645">Protease</keyword>
<dbReference type="GO" id="GO:0005743">
    <property type="term" value="C:mitochondrial inner membrane"/>
    <property type="evidence" value="ECO:0007669"/>
    <property type="project" value="TreeGrafter"/>
</dbReference>
<dbReference type="PANTHER" id="PTHR22726">
    <property type="entry name" value="METALLOENDOPEPTIDASE OMA1"/>
    <property type="match status" value="1"/>
</dbReference>
<feature type="domain" description="Peptidase M48" evidence="11">
    <location>
        <begin position="223"/>
        <end position="410"/>
    </location>
</feature>
<proteinExistence type="inferred from homology"/>
<comment type="cofactor">
    <cofactor evidence="1">
        <name>Zn(2+)</name>
        <dbReference type="ChEBI" id="CHEBI:29105"/>
    </cofactor>
</comment>
<dbReference type="GO" id="GO:0046872">
    <property type="term" value="F:metal ion binding"/>
    <property type="evidence" value="ECO:0007669"/>
    <property type="project" value="UniProtKB-KW"/>
</dbReference>
<protein>
    <recommendedName>
        <fullName evidence="9">Metalloendopeptidase OMA1, mitochondrial</fullName>
    </recommendedName>
    <alternativeName>
        <fullName evidence="10">Overlapping with the m-AAA protease 1 homolog</fullName>
    </alternativeName>
</protein>
<dbReference type="Pfam" id="PF01435">
    <property type="entry name" value="Peptidase_M48"/>
    <property type="match status" value="1"/>
</dbReference>
<sequence length="497" mass="55890">MDLVVLRLTRLNVSTLTTLNRFRLFTSGIRWRNQRNFHPYTSNPTRTHLFSSVKGSVSPTSLRLTSTSRRLNICVTAFKPLAQRLPVIIQPTHQFHTSGSLRALPAPLIWVVLKPIQKVVAIILGRSIRKWWRALPPNKKQLFREWTWHRRWHLAGAGAGFMFLVSLFCLTHLDKSPVTGRTRMLVFSRENFIELAKFTADAYMEEFKESLVTNSDPRHQAVELLVQHLAQRNQDIAEISSVSWNVHVVEGPTVNAFVLPNGEVFIFTGMLEAVADIHQLAFVLGHEMSHALIGHAAEQASLSHVVELLSLILLTAIWAICPRDSLAVLGHWIQSKLVQFSFDRPFSRKLEAEADQVGLQLAAKACADVRAGPVFWQQMEISEQLKGEPNIPEWLSTHPSHQNRVRQLNRLIPEALELRARCDCPALPSADPRVTFSQNVQLILEDAKKQELMEKEEKIGKEKAGVMFPLPQTVPVPAQGAQVGGLLPTSALPQNSA</sequence>
<dbReference type="AlphaFoldDB" id="A0A9W7TIE6"/>
<evidence type="ECO:0000313" key="13">
    <source>
        <dbReference type="Proteomes" id="UP001059041"/>
    </source>
</evidence>
<dbReference type="GO" id="GO:0006515">
    <property type="term" value="P:protein quality control for misfolded or incompletely synthesized proteins"/>
    <property type="evidence" value="ECO:0007669"/>
    <property type="project" value="TreeGrafter"/>
</dbReference>
<evidence type="ECO:0000256" key="5">
    <source>
        <dbReference type="ARBA" id="ARBA00022801"/>
    </source>
</evidence>
<keyword evidence="7" id="KW-0482">Metalloprotease</keyword>
<gene>
    <name evidence="12" type="ORF">IRJ41_000891</name>
</gene>
<keyword evidence="5" id="KW-0378">Hydrolase</keyword>
<evidence type="ECO:0000256" key="4">
    <source>
        <dbReference type="ARBA" id="ARBA00022723"/>
    </source>
</evidence>
<evidence type="ECO:0000256" key="6">
    <source>
        <dbReference type="ARBA" id="ARBA00022833"/>
    </source>
</evidence>